<name>A0A0M2HL24_MICTR</name>
<evidence type="ECO:0000256" key="2">
    <source>
        <dbReference type="SAM" id="Phobius"/>
    </source>
</evidence>
<dbReference type="AlphaFoldDB" id="A0A0M2HL24"/>
<dbReference type="PATRIC" id="fig|69370.6.peg.468"/>
<feature type="region of interest" description="Disordered" evidence="1">
    <location>
        <begin position="22"/>
        <end position="55"/>
    </location>
</feature>
<dbReference type="Proteomes" id="UP000034098">
    <property type="component" value="Unassembled WGS sequence"/>
</dbReference>
<feature type="transmembrane region" description="Helical" evidence="2">
    <location>
        <begin position="132"/>
        <end position="152"/>
    </location>
</feature>
<keyword evidence="2" id="KW-1133">Transmembrane helix</keyword>
<protein>
    <submittedName>
        <fullName evidence="3">Uncharacterized protein</fullName>
    </submittedName>
</protein>
<evidence type="ECO:0000313" key="3">
    <source>
        <dbReference type="EMBL" id="KJL45096.1"/>
    </source>
</evidence>
<keyword evidence="4" id="KW-1185">Reference proteome</keyword>
<accession>A0A0M2HL24</accession>
<dbReference type="EMBL" id="JYJA01000021">
    <property type="protein sequence ID" value="KJL45096.1"/>
    <property type="molecule type" value="Genomic_DNA"/>
</dbReference>
<evidence type="ECO:0000313" key="4">
    <source>
        <dbReference type="Proteomes" id="UP000034098"/>
    </source>
</evidence>
<proteinExistence type="predicted"/>
<reference evidence="3 4" key="1">
    <citation type="submission" date="2015-02" db="EMBL/GenBank/DDBJ databases">
        <title>Draft genome sequences of ten Microbacterium spp. with emphasis on heavy metal contaminated environments.</title>
        <authorList>
            <person name="Corretto E."/>
        </authorList>
    </citation>
    <scope>NUCLEOTIDE SEQUENCE [LARGE SCALE GENOMIC DNA]</scope>
    <source>
        <strain evidence="3 4">DSM 8608</strain>
    </source>
</reference>
<keyword evidence="2" id="KW-0812">Transmembrane</keyword>
<evidence type="ECO:0000256" key="1">
    <source>
        <dbReference type="SAM" id="MobiDB-lite"/>
    </source>
</evidence>
<comment type="caution">
    <text evidence="3">The sequence shown here is derived from an EMBL/GenBank/DDBJ whole genome shotgun (WGS) entry which is preliminary data.</text>
</comment>
<gene>
    <name evidence="3" type="ORF">RS82_00445</name>
</gene>
<keyword evidence="2" id="KW-0472">Membrane</keyword>
<organism evidence="3 4">
    <name type="scientific">Microbacterium trichothecenolyticum</name>
    <name type="common">Aureobacterium trichothecenolyticum</name>
    <dbReference type="NCBI Taxonomy" id="69370"/>
    <lineage>
        <taxon>Bacteria</taxon>
        <taxon>Bacillati</taxon>
        <taxon>Actinomycetota</taxon>
        <taxon>Actinomycetes</taxon>
        <taxon>Micrococcales</taxon>
        <taxon>Microbacteriaceae</taxon>
        <taxon>Microbacterium</taxon>
    </lineage>
</organism>
<sequence length="272" mass="28522">MLRGPAASVIKSVAPPARARGYVEAVDGSPSAPDSRPESLELTEGSPRPSDTERELDELRARAYGPEADIEGDPAAMARLVELEAAHLSAVTAVRAGGSAAVAAPVPAATPADPAGGITPATARRGPGRGGAIAGAIVLVVVVLAVAAWNLVPRPDATLKQIEVEANSDIIRVLSAQGRGPVPSTLRRFEPYHDVRVWSVEDHAGKVCFIVWDLAVSGRFSITCAPPGTEVALTLSVASEGDEFGRWLLDGSEVVFRFREDTVDVFVRPPDR</sequence>